<evidence type="ECO:0000313" key="1">
    <source>
        <dbReference type="EMBL" id="KGF24721.1"/>
    </source>
</evidence>
<sequence>MSVVAQQQLTLDFTPGLTERHETMLDCVRECALTHRNPLKTIAADMDLSPTELSRKISTNPEDPRRFSLCDLERFIAATGDTRPIYWLIEKFLQDDEAKQKQAIAALANAMPEILALFKQASGQ</sequence>
<dbReference type="RefSeq" id="WP_036561322.1">
    <property type="nucleotide sequence ID" value="NZ_JRNI01000121.1"/>
</dbReference>
<organism evidence="1 2">
    <name type="scientific">Oligella urethralis DNF00040</name>
    <dbReference type="NCBI Taxonomy" id="1401065"/>
    <lineage>
        <taxon>Bacteria</taxon>
        <taxon>Pseudomonadati</taxon>
        <taxon>Pseudomonadota</taxon>
        <taxon>Betaproteobacteria</taxon>
        <taxon>Burkholderiales</taxon>
        <taxon>Alcaligenaceae</taxon>
        <taxon>Oligella</taxon>
    </lineage>
</organism>
<dbReference type="InterPro" id="IPR009679">
    <property type="entry name" value="Phage_186_CII-like"/>
</dbReference>
<dbReference type="Proteomes" id="UP000029629">
    <property type="component" value="Unassembled WGS sequence"/>
</dbReference>
<protein>
    <submittedName>
        <fullName evidence="1">Uncharacterized protein</fullName>
    </submittedName>
</protein>
<gene>
    <name evidence="1" type="ORF">HMPREF2130_11670</name>
</gene>
<name>A0A095YRC9_9BURK</name>
<proteinExistence type="predicted"/>
<reference evidence="1 2" key="1">
    <citation type="submission" date="2014-07" db="EMBL/GenBank/DDBJ databases">
        <authorList>
            <person name="McCorrison J."/>
            <person name="Sanka R."/>
            <person name="Torralba M."/>
            <person name="Gillis M."/>
            <person name="Haft D.H."/>
            <person name="Methe B."/>
            <person name="Sutton G."/>
            <person name="Nelson K.E."/>
        </authorList>
    </citation>
    <scope>NUCLEOTIDE SEQUENCE [LARGE SCALE GENOMIC DNA]</scope>
    <source>
        <strain evidence="1 2">DNF00040</strain>
    </source>
</reference>
<dbReference type="eggNOG" id="ENOG503314G">
    <property type="taxonomic scope" value="Bacteria"/>
</dbReference>
<dbReference type="OrthoDB" id="8689430at2"/>
<keyword evidence="2" id="KW-1185">Reference proteome</keyword>
<dbReference type="EMBL" id="JRNI01000121">
    <property type="protein sequence ID" value="KGF24721.1"/>
    <property type="molecule type" value="Genomic_DNA"/>
</dbReference>
<dbReference type="AlphaFoldDB" id="A0A095YRC9"/>
<evidence type="ECO:0000313" key="2">
    <source>
        <dbReference type="Proteomes" id="UP000029629"/>
    </source>
</evidence>
<dbReference type="Pfam" id="PF06892">
    <property type="entry name" value="Phage_CP76"/>
    <property type="match status" value="1"/>
</dbReference>
<dbReference type="GO" id="GO:0003677">
    <property type="term" value="F:DNA binding"/>
    <property type="evidence" value="ECO:0007669"/>
    <property type="project" value="InterPro"/>
</dbReference>
<accession>A0A095YRC9</accession>
<comment type="caution">
    <text evidence="1">The sequence shown here is derived from an EMBL/GenBank/DDBJ whole genome shotgun (WGS) entry which is preliminary data.</text>
</comment>